<feature type="transmembrane region" description="Helical" evidence="1">
    <location>
        <begin position="76"/>
        <end position="93"/>
    </location>
</feature>
<dbReference type="EMBL" id="CP108125">
    <property type="protein sequence ID" value="WTO87211.1"/>
    <property type="molecule type" value="Genomic_DNA"/>
</dbReference>
<organism evidence="3 4">
    <name type="scientific">Streptomyces nigra</name>
    <dbReference type="NCBI Taxonomy" id="1827580"/>
    <lineage>
        <taxon>Bacteria</taxon>
        <taxon>Bacillati</taxon>
        <taxon>Actinomycetota</taxon>
        <taxon>Actinomycetes</taxon>
        <taxon>Kitasatosporales</taxon>
        <taxon>Streptomycetaceae</taxon>
        <taxon>Streptomyces</taxon>
    </lineage>
</organism>
<evidence type="ECO:0000259" key="2">
    <source>
        <dbReference type="Pfam" id="PF14317"/>
    </source>
</evidence>
<keyword evidence="4" id="KW-1185">Reference proteome</keyword>
<evidence type="ECO:0000313" key="4">
    <source>
        <dbReference type="Proteomes" id="UP001622690"/>
    </source>
</evidence>
<dbReference type="InterPro" id="IPR025588">
    <property type="entry name" value="YcxB-like_C"/>
</dbReference>
<gene>
    <name evidence="3" type="ORF">OHU27_34130</name>
</gene>
<protein>
    <submittedName>
        <fullName evidence="3">YcxB family protein</fullName>
    </submittedName>
</protein>
<reference evidence="3 4" key="1">
    <citation type="submission" date="2022-10" db="EMBL/GenBank/DDBJ databases">
        <title>The complete genomes of actinobacterial strains from the NBC collection.</title>
        <authorList>
            <person name="Joergensen T.S."/>
            <person name="Alvarez Arevalo M."/>
            <person name="Sterndorff E.B."/>
            <person name="Faurdal D."/>
            <person name="Vuksanovic O."/>
            <person name="Mourched A.-S."/>
            <person name="Charusanti P."/>
            <person name="Shaw S."/>
            <person name="Blin K."/>
            <person name="Weber T."/>
        </authorList>
    </citation>
    <scope>NUCLEOTIDE SEQUENCE [LARGE SCALE GENOMIC DNA]</scope>
    <source>
        <strain evidence="3 4">NBC_00206</strain>
    </source>
</reference>
<evidence type="ECO:0000256" key="1">
    <source>
        <dbReference type="SAM" id="Phobius"/>
    </source>
</evidence>
<keyword evidence="1" id="KW-0812">Transmembrane</keyword>
<name>A0ABZ1J4S0_9ACTN</name>
<keyword evidence="1" id="KW-0472">Membrane</keyword>
<evidence type="ECO:0000313" key="3">
    <source>
        <dbReference type="EMBL" id="WTO87211.1"/>
    </source>
</evidence>
<feature type="transmembrane region" description="Helical" evidence="1">
    <location>
        <begin position="50"/>
        <end position="70"/>
    </location>
</feature>
<dbReference type="Proteomes" id="UP001622690">
    <property type="component" value="Chromosome"/>
</dbReference>
<dbReference type="RefSeq" id="WP_406261518.1">
    <property type="nucleotide sequence ID" value="NZ_CP108125.1"/>
</dbReference>
<keyword evidence="1" id="KW-1133">Transmembrane helix</keyword>
<proteinExistence type="predicted"/>
<sequence length="185" mass="20784">MAEGREVTSGAEESHATGVEETAVHLVYRPQPADTLAGIRARQRIKRWGLVLRAVFLFLWVAQWLLGTVRRGDVEPVSTVLFLFVLVLVAGYPRAQAAQVQRLVGWQGEYRTTVSSSGITTSSDHTTLIQKWSVYQGYRETKGHFALLSRDPNILCVEILPKRGLSTPDDVPRLRELLDRCTKRV</sequence>
<dbReference type="Pfam" id="PF14317">
    <property type="entry name" value="YcxB"/>
    <property type="match status" value="1"/>
</dbReference>
<feature type="domain" description="YcxB-like C-terminal" evidence="2">
    <location>
        <begin position="115"/>
        <end position="178"/>
    </location>
</feature>
<accession>A0ABZ1J4S0</accession>